<dbReference type="Pfam" id="PF00535">
    <property type="entry name" value="Glycos_transf_2"/>
    <property type="match status" value="1"/>
</dbReference>
<keyword evidence="1" id="KW-0472">Membrane</keyword>
<evidence type="ECO:0000313" key="4">
    <source>
        <dbReference type="EMBL" id="GAA4441187.1"/>
    </source>
</evidence>
<dbReference type="Gene3D" id="3.90.550.10">
    <property type="entry name" value="Spore Coat Polysaccharide Biosynthesis Protein SpsA, Chain A"/>
    <property type="match status" value="1"/>
</dbReference>
<evidence type="ECO:0000259" key="2">
    <source>
        <dbReference type="Pfam" id="PF00535"/>
    </source>
</evidence>
<dbReference type="InterPro" id="IPR001173">
    <property type="entry name" value="Glyco_trans_2-like"/>
</dbReference>
<reference evidence="5" key="1">
    <citation type="journal article" date="2019" name="Int. J. Syst. Evol. Microbiol.">
        <title>The Global Catalogue of Microorganisms (GCM) 10K type strain sequencing project: providing services to taxonomists for standard genome sequencing and annotation.</title>
        <authorList>
            <consortium name="The Broad Institute Genomics Platform"/>
            <consortium name="The Broad Institute Genome Sequencing Center for Infectious Disease"/>
            <person name="Wu L."/>
            <person name="Ma J."/>
        </authorList>
    </citation>
    <scope>NUCLEOTIDE SEQUENCE [LARGE SCALE GENOMIC DNA]</scope>
    <source>
        <strain evidence="5">JCM 31920</strain>
    </source>
</reference>
<comment type="caution">
    <text evidence="4">The sequence shown here is derived from an EMBL/GenBank/DDBJ whole genome shotgun (WGS) entry which is preliminary data.</text>
</comment>
<feature type="domain" description="Glycosyltransferase 2-like" evidence="2">
    <location>
        <begin position="9"/>
        <end position="132"/>
    </location>
</feature>
<dbReference type="Proteomes" id="UP001501508">
    <property type="component" value="Unassembled WGS sequence"/>
</dbReference>
<dbReference type="InterPro" id="IPR029044">
    <property type="entry name" value="Nucleotide-diphossugar_trans"/>
</dbReference>
<dbReference type="CDD" id="cd04179">
    <property type="entry name" value="DPM_DPG-synthase_like"/>
    <property type="match status" value="1"/>
</dbReference>
<sequence length="384" mass="43039">MVLEPINGCVIIPTYNNDRTLARVLAEVLQYTGPVNTIVVNDGATDRTAAILEAFGDRIILLTHTSNRGKGAALRTGFGEAVRRGFDYAITLDSDGQHFPEDITAFVSAVQAYPGEVIMGSRNMSQNGVPGKSSFGNKFSSFWFRVHTGIKLPDTQTGFRAYPLGPLRRIRLVTSKFETEIEVIVKMAWKGVGFRSIPIQVKYDPDERVTHFRPFKDFSRISVLNTWFFIQTMLWYLPWRVVAALRKKGGWNMIKAELFKPGESIERKAASIAFGLFIGIAPIWGFQLLVGIPGAVALRLNKVLFFLAANISIPPMIPVIIFASYKVGAPFFSRNAYEIRNWRDFTLESIHYHFAQYMVGAVLLALLAAGAGFVVSYLWLRSRR</sequence>
<dbReference type="Pfam" id="PF09835">
    <property type="entry name" value="DUF2062"/>
    <property type="match status" value="1"/>
</dbReference>
<dbReference type="RefSeq" id="WP_345029821.1">
    <property type="nucleotide sequence ID" value="NZ_BAABEY010000025.1"/>
</dbReference>
<dbReference type="InterPro" id="IPR050256">
    <property type="entry name" value="Glycosyltransferase_2"/>
</dbReference>
<feature type="transmembrane region" description="Helical" evidence="1">
    <location>
        <begin position="354"/>
        <end position="380"/>
    </location>
</feature>
<evidence type="ECO:0000256" key="1">
    <source>
        <dbReference type="SAM" id="Phobius"/>
    </source>
</evidence>
<feature type="domain" description="DUF2062" evidence="3">
    <location>
        <begin position="268"/>
        <end position="383"/>
    </location>
</feature>
<evidence type="ECO:0000313" key="5">
    <source>
        <dbReference type="Proteomes" id="UP001501508"/>
    </source>
</evidence>
<feature type="transmembrane region" description="Helical" evidence="1">
    <location>
        <begin position="218"/>
        <end position="237"/>
    </location>
</feature>
<dbReference type="PANTHER" id="PTHR48090">
    <property type="entry name" value="UNDECAPRENYL-PHOSPHATE 4-DEOXY-4-FORMAMIDO-L-ARABINOSE TRANSFERASE-RELATED"/>
    <property type="match status" value="1"/>
</dbReference>
<organism evidence="4 5">
    <name type="scientific">Ravibacter arvi</name>
    <dbReference type="NCBI Taxonomy" id="2051041"/>
    <lineage>
        <taxon>Bacteria</taxon>
        <taxon>Pseudomonadati</taxon>
        <taxon>Bacteroidota</taxon>
        <taxon>Cytophagia</taxon>
        <taxon>Cytophagales</taxon>
        <taxon>Spirosomataceae</taxon>
        <taxon>Ravibacter</taxon>
    </lineage>
</organism>
<evidence type="ECO:0000259" key="3">
    <source>
        <dbReference type="Pfam" id="PF09835"/>
    </source>
</evidence>
<proteinExistence type="predicted"/>
<gene>
    <name evidence="4" type="ORF">GCM10023091_26080</name>
</gene>
<dbReference type="InterPro" id="IPR018639">
    <property type="entry name" value="DUF2062"/>
</dbReference>
<keyword evidence="5" id="KW-1185">Reference proteome</keyword>
<feature type="transmembrane region" description="Helical" evidence="1">
    <location>
        <begin position="269"/>
        <end position="291"/>
    </location>
</feature>
<keyword evidence="1" id="KW-1133">Transmembrane helix</keyword>
<feature type="transmembrane region" description="Helical" evidence="1">
    <location>
        <begin position="303"/>
        <end position="325"/>
    </location>
</feature>
<dbReference type="PANTHER" id="PTHR48090:SF7">
    <property type="entry name" value="RFBJ PROTEIN"/>
    <property type="match status" value="1"/>
</dbReference>
<dbReference type="SUPFAM" id="SSF53448">
    <property type="entry name" value="Nucleotide-diphospho-sugar transferases"/>
    <property type="match status" value="1"/>
</dbReference>
<keyword evidence="1" id="KW-0812">Transmembrane</keyword>
<name>A0ABP8M1H9_9BACT</name>
<protein>
    <submittedName>
        <fullName evidence="4">DUF2062 domain-containing protein</fullName>
    </submittedName>
</protein>
<accession>A0ABP8M1H9</accession>
<dbReference type="EMBL" id="BAABEY010000025">
    <property type="protein sequence ID" value="GAA4441187.1"/>
    <property type="molecule type" value="Genomic_DNA"/>
</dbReference>